<gene>
    <name evidence="4" type="ORF">QYE76_058946</name>
</gene>
<dbReference type="Pfam" id="PF04195">
    <property type="entry name" value="Transposase_28"/>
    <property type="match status" value="1"/>
</dbReference>
<feature type="region of interest" description="Disordered" evidence="2">
    <location>
        <begin position="1"/>
        <end position="29"/>
    </location>
</feature>
<dbReference type="PANTHER" id="PTHR33026">
    <property type="entry name" value="OS06G0360600 PROTEIN"/>
    <property type="match status" value="1"/>
</dbReference>
<evidence type="ECO:0000256" key="1">
    <source>
        <dbReference type="SAM" id="Coils"/>
    </source>
</evidence>
<dbReference type="PANTHER" id="PTHR33026:SF7">
    <property type="entry name" value="OS03G0100275 PROTEIN"/>
    <property type="match status" value="1"/>
</dbReference>
<protein>
    <recommendedName>
        <fullName evidence="3">Transposase (putative) gypsy type domain-containing protein</fullName>
    </recommendedName>
</protein>
<keyword evidence="1" id="KW-0175">Coiled coil</keyword>
<keyword evidence="5" id="KW-1185">Reference proteome</keyword>
<reference evidence="4" key="1">
    <citation type="submission" date="2023-07" db="EMBL/GenBank/DDBJ databases">
        <title>A chromosome-level genome assembly of Lolium multiflorum.</title>
        <authorList>
            <person name="Chen Y."/>
            <person name="Copetti D."/>
            <person name="Kolliker R."/>
            <person name="Studer B."/>
        </authorList>
    </citation>
    <scope>NUCLEOTIDE SEQUENCE</scope>
    <source>
        <strain evidence="4">02402/16</strain>
        <tissue evidence="4">Leaf</tissue>
    </source>
</reference>
<dbReference type="AlphaFoldDB" id="A0AAD8T6H2"/>
<name>A0AAD8T6H2_LOLMU</name>
<dbReference type="EMBL" id="JAUUTY010000003">
    <property type="protein sequence ID" value="KAK1670787.1"/>
    <property type="molecule type" value="Genomic_DNA"/>
</dbReference>
<dbReference type="Proteomes" id="UP001231189">
    <property type="component" value="Unassembled WGS sequence"/>
</dbReference>
<evidence type="ECO:0000313" key="4">
    <source>
        <dbReference type="EMBL" id="KAK1670787.1"/>
    </source>
</evidence>
<sequence>MGQRSKQCKNRAPNTEEHVEKAQVSGWERSKLSAQDKKMLKKMGLLKKDAVQMPGDESSPHPPIGFRVTFVDFLIRGLSIPVHEFLSGLLFIHGIQLHQLTPNSLHISIFITLCDCFLGIHPHWGLWKLIFYLRRNNLRNVTYNVGGICICVRPEAGYFDVKFADSVQGWRRKWLYIKDESTAAQETQMEHAEDSDKVSVELPLKDLEKLVRRFTSLSKNDNVPSSCRVESFSGTHDFPEKHQILSCLPPLHEGGEVDGRAIVGDDSQEFSALESEPAESQKTAGSADKDLDSEQPSESSQSVSLPPAASPEKCKRKRDDDEEDSGASKPAGTTAEESSPEDDEAFDPYAMTGAVSSADEEEVEPEAHGPANTSTSNTLVLSGDLRAERETSPPPQADPKALTLVPSPQEPKKKKAKIRDEALHRAEERANDLEFQLKASEEAWKKGEKDASCVEDLRQRLQAAEDALSDREAKQVERENAIIQRLETQSRRFSRGKMGEHYTLSQESDDRLLDALDILELNCDLARKCLTSARDALKRIFPHFFPRETQPEIFSQLTHHFLAEEDPTLAYRQASLKIGVEGTVALVVATGQEVDWVKAAAPQDLNAKKWKAFVKGDKVYSKKLISFLYPKSSASASTAKTEVK</sequence>
<feature type="region of interest" description="Disordered" evidence="2">
    <location>
        <begin position="270"/>
        <end position="420"/>
    </location>
</feature>
<feature type="domain" description="Transposase (putative) gypsy type" evidence="3">
    <location>
        <begin position="68"/>
        <end position="134"/>
    </location>
</feature>
<dbReference type="InterPro" id="IPR007321">
    <property type="entry name" value="Transposase_28"/>
</dbReference>
<comment type="caution">
    <text evidence="4">The sequence shown here is derived from an EMBL/GenBank/DDBJ whole genome shotgun (WGS) entry which is preliminary data.</text>
</comment>
<evidence type="ECO:0000256" key="2">
    <source>
        <dbReference type="SAM" id="MobiDB-lite"/>
    </source>
</evidence>
<feature type="compositionally biased region" description="Polar residues" evidence="2">
    <location>
        <begin position="371"/>
        <end position="380"/>
    </location>
</feature>
<feature type="compositionally biased region" description="Low complexity" evidence="2">
    <location>
        <begin position="294"/>
        <end position="306"/>
    </location>
</feature>
<feature type="coiled-coil region" evidence="1">
    <location>
        <begin position="423"/>
        <end position="474"/>
    </location>
</feature>
<organism evidence="4 5">
    <name type="scientific">Lolium multiflorum</name>
    <name type="common">Italian ryegrass</name>
    <name type="synonym">Lolium perenne subsp. multiflorum</name>
    <dbReference type="NCBI Taxonomy" id="4521"/>
    <lineage>
        <taxon>Eukaryota</taxon>
        <taxon>Viridiplantae</taxon>
        <taxon>Streptophyta</taxon>
        <taxon>Embryophyta</taxon>
        <taxon>Tracheophyta</taxon>
        <taxon>Spermatophyta</taxon>
        <taxon>Magnoliopsida</taxon>
        <taxon>Liliopsida</taxon>
        <taxon>Poales</taxon>
        <taxon>Poaceae</taxon>
        <taxon>BOP clade</taxon>
        <taxon>Pooideae</taxon>
        <taxon>Poodae</taxon>
        <taxon>Poeae</taxon>
        <taxon>Poeae Chloroplast Group 2 (Poeae type)</taxon>
        <taxon>Loliodinae</taxon>
        <taxon>Loliinae</taxon>
        <taxon>Lolium</taxon>
    </lineage>
</organism>
<accession>A0AAD8T6H2</accession>
<proteinExistence type="predicted"/>
<evidence type="ECO:0000313" key="5">
    <source>
        <dbReference type="Proteomes" id="UP001231189"/>
    </source>
</evidence>
<evidence type="ECO:0000259" key="3">
    <source>
        <dbReference type="Pfam" id="PF04195"/>
    </source>
</evidence>